<name>A0ABS4WZ50_9MICO</name>
<dbReference type="PANTHER" id="PTHR33799">
    <property type="entry name" value="PTS PERMEASE-RELATED-RELATED"/>
    <property type="match status" value="1"/>
</dbReference>
<dbReference type="RefSeq" id="WP_209900655.1">
    <property type="nucleotide sequence ID" value="NZ_BAAAJW010000002.1"/>
</dbReference>
<dbReference type="PROSITE" id="PS51096">
    <property type="entry name" value="PTS_EIIA_TYPE_4"/>
    <property type="match status" value="1"/>
</dbReference>
<dbReference type="Pfam" id="PF03610">
    <property type="entry name" value="EIIA-man"/>
    <property type="match status" value="1"/>
</dbReference>
<evidence type="ECO:0000313" key="4">
    <source>
        <dbReference type="Proteomes" id="UP001519290"/>
    </source>
</evidence>
<keyword evidence="1" id="KW-0808">Transferase</keyword>
<protein>
    <submittedName>
        <fullName evidence="3">Mannose/fructose-specific phosphotransferase system component IIA</fullName>
    </submittedName>
</protein>
<dbReference type="EMBL" id="JAGIOD010000001">
    <property type="protein sequence ID" value="MBP2381475.1"/>
    <property type="molecule type" value="Genomic_DNA"/>
</dbReference>
<dbReference type="InterPro" id="IPR004701">
    <property type="entry name" value="PTS_EIIA_man-typ"/>
</dbReference>
<dbReference type="PANTHER" id="PTHR33799:SF1">
    <property type="entry name" value="PTS SYSTEM MANNOSE-SPECIFIC EIIAB COMPONENT-RELATED"/>
    <property type="match status" value="1"/>
</dbReference>
<evidence type="ECO:0000259" key="2">
    <source>
        <dbReference type="PROSITE" id="PS51096"/>
    </source>
</evidence>
<gene>
    <name evidence="3" type="ORF">JOF43_001432</name>
</gene>
<feature type="domain" description="PTS EIIA type-4" evidence="2">
    <location>
        <begin position="1"/>
        <end position="120"/>
    </location>
</feature>
<accession>A0ABS4WZ50</accession>
<proteinExistence type="predicted"/>
<dbReference type="InterPro" id="IPR051471">
    <property type="entry name" value="Bacterial_PTS_sugar_comp"/>
</dbReference>
<dbReference type="SUPFAM" id="SSF53062">
    <property type="entry name" value="PTS system fructose IIA component-like"/>
    <property type="match status" value="1"/>
</dbReference>
<evidence type="ECO:0000313" key="3">
    <source>
        <dbReference type="EMBL" id="MBP2381475.1"/>
    </source>
</evidence>
<sequence>MPNIILATHGSLAASLKATAELIIGNIERIECFEMTAGLAHDEADRALTDLVTRGRSHQEHLNVLVDIQGGSPFNICSRHLIEHGDFTLLTGVNLPMLLEAATDLAADGSQLATAGAAAVVHVNARLQDTP</sequence>
<reference evidence="3 4" key="1">
    <citation type="submission" date="2021-03" db="EMBL/GenBank/DDBJ databases">
        <title>Sequencing the genomes of 1000 actinobacteria strains.</title>
        <authorList>
            <person name="Klenk H.-P."/>
        </authorList>
    </citation>
    <scope>NUCLEOTIDE SEQUENCE [LARGE SCALE GENOMIC DNA]</scope>
    <source>
        <strain evidence="3 4">DSM 14566</strain>
    </source>
</reference>
<evidence type="ECO:0000256" key="1">
    <source>
        <dbReference type="ARBA" id="ARBA00022679"/>
    </source>
</evidence>
<dbReference type="InterPro" id="IPR036662">
    <property type="entry name" value="PTS_EIIA_man-typ_sf"/>
</dbReference>
<dbReference type="Proteomes" id="UP001519290">
    <property type="component" value="Unassembled WGS sequence"/>
</dbReference>
<dbReference type="Gene3D" id="3.40.50.510">
    <property type="entry name" value="Phosphotransferase system, mannose-type IIA component"/>
    <property type="match status" value="1"/>
</dbReference>
<comment type="caution">
    <text evidence="3">The sequence shown here is derived from an EMBL/GenBank/DDBJ whole genome shotgun (WGS) entry which is preliminary data.</text>
</comment>
<organism evidence="3 4">
    <name type="scientific">Brachybacterium sacelli</name>
    <dbReference type="NCBI Taxonomy" id="173364"/>
    <lineage>
        <taxon>Bacteria</taxon>
        <taxon>Bacillati</taxon>
        <taxon>Actinomycetota</taxon>
        <taxon>Actinomycetes</taxon>
        <taxon>Micrococcales</taxon>
        <taxon>Dermabacteraceae</taxon>
        <taxon>Brachybacterium</taxon>
    </lineage>
</organism>
<keyword evidence="4" id="KW-1185">Reference proteome</keyword>